<accession>A0A0E9RJR3</accession>
<name>A0A0E9RJR3_ANGAN</name>
<evidence type="ECO:0000313" key="1">
    <source>
        <dbReference type="EMBL" id="JAH29052.1"/>
    </source>
</evidence>
<reference evidence="1" key="1">
    <citation type="submission" date="2014-11" db="EMBL/GenBank/DDBJ databases">
        <authorList>
            <person name="Amaro Gonzalez C."/>
        </authorList>
    </citation>
    <scope>NUCLEOTIDE SEQUENCE</scope>
</reference>
<protein>
    <submittedName>
        <fullName evidence="1">Uncharacterized protein</fullName>
    </submittedName>
</protein>
<organism evidence="1">
    <name type="scientific">Anguilla anguilla</name>
    <name type="common">European freshwater eel</name>
    <name type="synonym">Muraena anguilla</name>
    <dbReference type="NCBI Taxonomy" id="7936"/>
    <lineage>
        <taxon>Eukaryota</taxon>
        <taxon>Metazoa</taxon>
        <taxon>Chordata</taxon>
        <taxon>Craniata</taxon>
        <taxon>Vertebrata</taxon>
        <taxon>Euteleostomi</taxon>
        <taxon>Actinopterygii</taxon>
        <taxon>Neopterygii</taxon>
        <taxon>Teleostei</taxon>
        <taxon>Anguilliformes</taxon>
        <taxon>Anguillidae</taxon>
        <taxon>Anguilla</taxon>
    </lineage>
</organism>
<dbReference type="AlphaFoldDB" id="A0A0E9RJR3"/>
<sequence length="62" mass="7192">MHFFSVYCGCNQYQLNSHVINRTLLKFCCAQQNQFGSVIQFPSSISARAPWKWLFNLGSKFV</sequence>
<reference evidence="1" key="2">
    <citation type="journal article" date="2015" name="Fish Shellfish Immunol.">
        <title>Early steps in the European eel (Anguilla anguilla)-Vibrio vulnificus interaction in the gills: Role of the RtxA13 toxin.</title>
        <authorList>
            <person name="Callol A."/>
            <person name="Pajuelo D."/>
            <person name="Ebbesson L."/>
            <person name="Teles M."/>
            <person name="MacKenzie S."/>
            <person name="Amaro C."/>
        </authorList>
    </citation>
    <scope>NUCLEOTIDE SEQUENCE</scope>
</reference>
<dbReference type="EMBL" id="GBXM01079525">
    <property type="protein sequence ID" value="JAH29052.1"/>
    <property type="molecule type" value="Transcribed_RNA"/>
</dbReference>
<proteinExistence type="predicted"/>